<comment type="caution">
    <text evidence="5">The sequence shown here is derived from an EMBL/GenBank/DDBJ whole genome shotgun (WGS) entry which is preliminary data.</text>
</comment>
<evidence type="ECO:0000256" key="3">
    <source>
        <dbReference type="SAM" id="MobiDB-lite"/>
    </source>
</evidence>
<feature type="compositionally biased region" description="Low complexity" evidence="3">
    <location>
        <begin position="895"/>
        <end position="904"/>
    </location>
</feature>
<dbReference type="EMBL" id="CAXJRC010000011">
    <property type="protein sequence ID" value="CAL2105992.1"/>
    <property type="molecule type" value="Genomic_DNA"/>
</dbReference>
<keyword evidence="6" id="KW-1185">Reference proteome</keyword>
<evidence type="ECO:0000259" key="4">
    <source>
        <dbReference type="PROSITE" id="PS50853"/>
    </source>
</evidence>
<feature type="domain" description="Fibronectin type-III" evidence="4">
    <location>
        <begin position="822"/>
        <end position="907"/>
    </location>
</feature>
<dbReference type="SUPFAM" id="SSF49265">
    <property type="entry name" value="Fibronectin type III"/>
    <property type="match status" value="3"/>
</dbReference>
<dbReference type="InterPro" id="IPR026444">
    <property type="entry name" value="Secre_tail"/>
</dbReference>
<dbReference type="SMART" id="SM00060">
    <property type="entry name" value="FN3"/>
    <property type="match status" value="3"/>
</dbReference>
<dbReference type="NCBIfam" id="TIGR04183">
    <property type="entry name" value="Por_Secre_tail"/>
    <property type="match status" value="1"/>
</dbReference>
<dbReference type="PROSITE" id="PS50853">
    <property type="entry name" value="FN3"/>
    <property type="match status" value="3"/>
</dbReference>
<sequence>MKNQLTILLGVFVFGCGFSQSNNFWKKNLQPIQSKNISSTKKNLTNSNETTYSLSVNDFKKALARCPNRFNSFGKSNVIITLPTESGKFKKYRIKEASVLHPDLAKKFPDIKSYVGTSVSGENEVVHFSLSNNDFRAMIMKPDATITDIKPSTINSKTYKVTSKTNGSEPISCQTTHNDVEIFSGKNSPPSNKSSKTARRDANDGRVRVYRMAIAVTGELSKIYTDKANVTNGSTQQRKAAVLAELNALMTRVNAVYERDLGTTFELVPNILNSIFLDPATDGITHGNTGISINESQGILDAQIGNANYDIGHVLDSAGTGRGALNSVCIDNKKAQGSTGAHPFTSVNDYFFRTFVHEIGHQFGANHSFNNSCGGNRLDEGAVEPGGGNSIMAYQGCAPNYDLRTSHVFFHAKQIDEMWNHIVNTAGCGTTKSVGNSAPVASIGGNYTIPRSTPFILEGSATDANPSDQLTYTWDQMDKEIAPMPPRATSTGGPLFRFKPPSTSPIRYMPDLGTVKAGNSSSEWEVTPSVSRTINFRFTVRDNHAGGGNTDSRDAVITVAGNAGPFVITSLNTRFDAPVGSTQTVTWNVAGTTGNGINAANVDILLSTDGGNTYPITLASAVPNDGSHQVTIPNNEGGVNRIMVRGTNNIFYDITNANFSITDGNSDPMPTNYCAAGYQGNNYIKEVIFGDINNTSENSGYSDFTNLGTNVTKGQPVTLTVNPGINSWSPNYFGAWIDWNKDGDFEDAGEEILSTTNGEGGVTTTIVVPNTAKNGATRLRVRYKLHTAPEPCGTASTNGDEVEDYFVFIKGNSTPDTQAPSTPTNLAFSNLESTSLTLSWTASTDNIGIAGYDVFQGNTNIGTATGTSFDVTSLTKNTSYSFYVRAKDFADNTSGNSNTVNVTTPDGPSPGTEPCTASTTQNSTLHITNVSFGSINNSSTNAAYNDFTTTSTNLTAGQAETLTIDLNNSHWTLNDVGVWIDWNNNGTFENSEKVYDRNGAGPYSGSVTAPNTAVSNTLLRMRVRIGYGGATNSDEPCGVDTSFGEVEDYSVVVNGGTNPTPDTQAPTTPTNLATSNVTQTSITLNWNASTDNVGVTGYDVYQGSSLITTVTGTTYNVTNLTANTSYTFSIRAKDAAGNVSVASNTASATTSGNTNPNPTLPTGYCNAGRQGTNGIGEVIFGSINNTSANGSYSNYTSQSTNVTVGQTISLTVNPTITSSNWGSNVVGAWVDWNRDGDFEDSNEQVLMKTPGTGGQTTNVTVPSNAQSGATKLRVRYRWANNPNPCGTASTDGDEVEDYTVNIGGGTSDTQAPSNPSGLTASNITQTSLSLNWNASTDNVGVTSYRIFRNNSEIGTTSSPSFNVTGLTASTSYSFAVSALDQAGNQSALSNTINVTTTGTTTPTPDYCTPTAGNPTGQHITNVTIGSINNNSGAGTNGYTDNTSQSTNISGSTSLSVTAQETWPSTRASAWVDWNKDGDFDDAGEQVLNRSGSATNKTYTTTISVPNGISGSVVLRVRVAYSSSAPTPCGEIFFSDTEDYTLNLSSSRLTSKIAIAGSNSIISFPNPFKDKATIDVSSIENHRFTLSIHNILGKELVRKDYEQNPGKVIIGEQIESDGHYFVRIQSKQKNKIIRIVKLK</sequence>
<dbReference type="InterPro" id="IPR045474">
    <property type="entry name" value="GEVED"/>
</dbReference>
<feature type="region of interest" description="Disordered" evidence="3">
    <location>
        <begin position="895"/>
        <end position="914"/>
    </location>
</feature>
<accession>A0ABP1F9V5</accession>
<gene>
    <name evidence="5" type="ORF">T190115A13A_10148</name>
</gene>
<dbReference type="SUPFAM" id="SSF55486">
    <property type="entry name" value="Metalloproteases ('zincins'), catalytic domain"/>
    <property type="match status" value="1"/>
</dbReference>
<evidence type="ECO:0000256" key="1">
    <source>
        <dbReference type="ARBA" id="ARBA00022729"/>
    </source>
</evidence>
<organism evidence="5 6">
    <name type="scientific">Tenacibaculum vairaonense</name>
    <dbReference type="NCBI Taxonomy" id="3137860"/>
    <lineage>
        <taxon>Bacteria</taxon>
        <taxon>Pseudomonadati</taxon>
        <taxon>Bacteroidota</taxon>
        <taxon>Flavobacteriia</taxon>
        <taxon>Flavobacteriales</taxon>
        <taxon>Flavobacteriaceae</taxon>
        <taxon>Tenacibaculum</taxon>
    </lineage>
</organism>
<dbReference type="InterPro" id="IPR050964">
    <property type="entry name" value="Striated_Muscle_Regulatory"/>
</dbReference>
<dbReference type="InterPro" id="IPR013783">
    <property type="entry name" value="Ig-like_fold"/>
</dbReference>
<dbReference type="Proteomes" id="UP001497602">
    <property type="component" value="Unassembled WGS sequence"/>
</dbReference>
<feature type="region of interest" description="Disordered" evidence="3">
    <location>
        <begin position="181"/>
        <end position="202"/>
    </location>
</feature>
<evidence type="ECO:0000313" key="6">
    <source>
        <dbReference type="Proteomes" id="UP001497602"/>
    </source>
</evidence>
<keyword evidence="1" id="KW-0732">Signal</keyword>
<dbReference type="CDD" id="cd00063">
    <property type="entry name" value="FN3"/>
    <property type="match status" value="3"/>
</dbReference>
<feature type="domain" description="Fibronectin type-III" evidence="4">
    <location>
        <begin position="1068"/>
        <end position="1153"/>
    </location>
</feature>
<evidence type="ECO:0000256" key="2">
    <source>
        <dbReference type="ARBA" id="ARBA00022737"/>
    </source>
</evidence>
<dbReference type="Pfam" id="PF20009">
    <property type="entry name" value="GEVED"/>
    <property type="match status" value="4"/>
</dbReference>
<dbReference type="PANTHER" id="PTHR13817">
    <property type="entry name" value="TITIN"/>
    <property type="match status" value="1"/>
</dbReference>
<feature type="compositionally biased region" description="Low complexity" evidence="3">
    <location>
        <begin position="186"/>
        <end position="195"/>
    </location>
</feature>
<dbReference type="Gene3D" id="3.40.390.10">
    <property type="entry name" value="Collagenase (Catalytic Domain)"/>
    <property type="match status" value="1"/>
</dbReference>
<dbReference type="InterPro" id="IPR036116">
    <property type="entry name" value="FN3_sf"/>
</dbReference>
<evidence type="ECO:0000313" key="5">
    <source>
        <dbReference type="EMBL" id="CAL2105992.1"/>
    </source>
</evidence>
<name>A0ABP1F9V5_9FLAO</name>
<protein>
    <submittedName>
        <fullName evidence="5">Por secretion system C-terminal sorting domain-containing protein</fullName>
    </submittedName>
</protein>
<dbReference type="Pfam" id="PF18962">
    <property type="entry name" value="Por_Secre_tail"/>
    <property type="match status" value="1"/>
</dbReference>
<proteinExistence type="predicted"/>
<reference evidence="5 6" key="1">
    <citation type="submission" date="2024-05" db="EMBL/GenBank/DDBJ databases">
        <authorList>
            <person name="Duchaud E."/>
        </authorList>
    </citation>
    <scope>NUCLEOTIDE SEQUENCE [LARGE SCALE GENOMIC DNA]</scope>
    <source>
        <strain evidence="5">Ena-SAMPLE-TAB-13-05-2024-13:56:06:370-140305</strain>
    </source>
</reference>
<dbReference type="InterPro" id="IPR003961">
    <property type="entry name" value="FN3_dom"/>
</dbReference>
<dbReference type="PANTHER" id="PTHR13817:SF73">
    <property type="entry name" value="FIBRONECTIN TYPE-III DOMAIN-CONTAINING PROTEIN"/>
    <property type="match status" value="1"/>
</dbReference>
<dbReference type="Pfam" id="PF00041">
    <property type="entry name" value="fn3"/>
    <property type="match status" value="3"/>
</dbReference>
<dbReference type="PROSITE" id="PS51257">
    <property type="entry name" value="PROKAR_LIPOPROTEIN"/>
    <property type="match status" value="1"/>
</dbReference>
<dbReference type="InterPro" id="IPR024079">
    <property type="entry name" value="MetalloPept_cat_dom_sf"/>
</dbReference>
<dbReference type="Pfam" id="PF13583">
    <property type="entry name" value="Reprolysin_4"/>
    <property type="match status" value="1"/>
</dbReference>
<dbReference type="RefSeq" id="WP_348737807.1">
    <property type="nucleotide sequence ID" value="NZ_CAXJRC010000011.1"/>
</dbReference>
<dbReference type="Gene3D" id="2.60.40.10">
    <property type="entry name" value="Immunoglobulins"/>
    <property type="match status" value="4"/>
</dbReference>
<feature type="domain" description="Fibronectin type-III" evidence="4">
    <location>
        <begin position="1311"/>
        <end position="1399"/>
    </location>
</feature>
<keyword evidence="2" id="KW-0677">Repeat</keyword>